<evidence type="ECO:0000313" key="3">
    <source>
        <dbReference type="Proteomes" id="UP000285908"/>
    </source>
</evidence>
<name>A0A438AHU6_9RHOB</name>
<sequence>MLPDCGAGGEDKVGHVQASVDKPRRTQRTTWDRSGRRVCLWVFTVALHSVHPGYQPVEPSFPKMWMKSILHASHRSFPQNEARPRCR</sequence>
<evidence type="ECO:0000256" key="1">
    <source>
        <dbReference type="SAM" id="MobiDB-lite"/>
    </source>
</evidence>
<protein>
    <submittedName>
        <fullName evidence="2">Uncharacterized protein</fullName>
    </submittedName>
</protein>
<evidence type="ECO:0000313" key="2">
    <source>
        <dbReference type="EMBL" id="RVV98238.1"/>
    </source>
</evidence>
<dbReference type="AlphaFoldDB" id="A0A438AHU6"/>
<comment type="caution">
    <text evidence="2">The sequence shown here is derived from an EMBL/GenBank/DDBJ whole genome shotgun (WGS) entry which is preliminary data.</text>
</comment>
<dbReference type="Proteomes" id="UP000285908">
    <property type="component" value="Unassembled WGS sequence"/>
</dbReference>
<dbReference type="NCBIfam" id="TIGR01643">
    <property type="entry name" value="YD_repeat_2x"/>
    <property type="match status" value="1"/>
</dbReference>
<keyword evidence="3" id="KW-1185">Reference proteome</keyword>
<accession>A0A438AHU6</accession>
<dbReference type="InterPro" id="IPR006530">
    <property type="entry name" value="YD"/>
</dbReference>
<proteinExistence type="predicted"/>
<gene>
    <name evidence="2" type="ORF">EKE94_11155</name>
</gene>
<organism evidence="2 3">
    <name type="scientific">Mesobaculum littorinae</name>
    <dbReference type="NCBI Taxonomy" id="2486419"/>
    <lineage>
        <taxon>Bacteria</taxon>
        <taxon>Pseudomonadati</taxon>
        <taxon>Pseudomonadota</taxon>
        <taxon>Alphaproteobacteria</taxon>
        <taxon>Rhodobacterales</taxon>
        <taxon>Roseobacteraceae</taxon>
        <taxon>Mesobaculum</taxon>
    </lineage>
</organism>
<feature type="region of interest" description="Disordered" evidence="1">
    <location>
        <begin position="1"/>
        <end position="29"/>
    </location>
</feature>
<dbReference type="EMBL" id="RQXX01000003">
    <property type="protein sequence ID" value="RVV98238.1"/>
    <property type="molecule type" value="Genomic_DNA"/>
</dbReference>
<reference evidence="2 3" key="1">
    <citation type="submission" date="2018-11" db="EMBL/GenBank/DDBJ databases">
        <title>Mesobaculum littorinae gen. nov., sp. nov., isolated from Littorina scabra that represents a novel genus of the order Rhodobacteraceae.</title>
        <authorList>
            <person name="Li F."/>
        </authorList>
    </citation>
    <scope>NUCLEOTIDE SEQUENCE [LARGE SCALE GENOMIC DNA]</scope>
    <source>
        <strain evidence="2 3">M0103</strain>
    </source>
</reference>